<dbReference type="PANTHER" id="PTHR30619:SF1">
    <property type="entry name" value="RECOMBINATION PROTEIN 2"/>
    <property type="match status" value="1"/>
</dbReference>
<reference evidence="1" key="1">
    <citation type="submission" date="2020-06" db="EMBL/GenBank/DDBJ databases">
        <title>Whole Genome Sequence of Bradyrhizobium sp. Strain 66S1MB.</title>
        <authorList>
            <person name="Bromfield E."/>
            <person name="Cloutier S."/>
        </authorList>
    </citation>
    <scope>NUCLEOTIDE SEQUENCE</scope>
    <source>
        <strain evidence="1">66S1MB</strain>
    </source>
</reference>
<dbReference type="AlphaFoldDB" id="A0A974AJX0"/>
<accession>A0A974AJX0</accession>
<dbReference type="EMBL" id="JABWSX010000001">
    <property type="protein sequence ID" value="NVL11263.1"/>
    <property type="molecule type" value="Genomic_DNA"/>
</dbReference>
<evidence type="ECO:0008006" key="2">
    <source>
        <dbReference type="Google" id="ProtNLM"/>
    </source>
</evidence>
<dbReference type="PANTHER" id="PTHR30619">
    <property type="entry name" value="DNA INTERNALIZATION/COMPETENCE PROTEIN COMEC/REC2"/>
    <property type="match status" value="1"/>
</dbReference>
<proteinExistence type="predicted"/>
<protein>
    <recommendedName>
        <fullName evidence="2">Metallo-beta-lactamase domain-containing protein</fullName>
    </recommendedName>
</protein>
<organism evidence="1">
    <name type="scientific">Bradyrhizobium quebecense</name>
    <dbReference type="NCBI Taxonomy" id="2748629"/>
    <lineage>
        <taxon>Bacteria</taxon>
        <taxon>Pseudomonadati</taxon>
        <taxon>Pseudomonadota</taxon>
        <taxon>Alphaproteobacteria</taxon>
        <taxon>Hyphomicrobiales</taxon>
        <taxon>Nitrobacteraceae</taxon>
        <taxon>Bradyrhizobium</taxon>
    </lineage>
</organism>
<dbReference type="Gene3D" id="3.60.15.10">
    <property type="entry name" value="Ribonuclease Z/Hydroxyacylglutathione hydrolase-like"/>
    <property type="match status" value="1"/>
</dbReference>
<evidence type="ECO:0000313" key="1">
    <source>
        <dbReference type="EMBL" id="NVL11263.1"/>
    </source>
</evidence>
<sequence length="368" mass="40516">MFKLHVIQAQFGDSLLLEFGSAGKPRYILIDGGPPGNYEADLRAALEHIVGIGGKLDLLVMSHIDNDHIVGVLDLLADLEYDQVSDRQARLRIDQLWHNSFEKTLDPDGAITQQLQAIMSMASAANFAMPLATDAFLGVREGNRLRLAAQKLKIERNRGFKNDLIMVDTALEPILFGPLSLRIAGPSQANLRALRKKWLEWLAETSRRVATQPSTAAMMDRSVPNLSSVVLLATCNKKTVLLTGDARGDHILAGLTKAGLAQKGTIHVNVLKVQHHGSSRNVDEKFFRAITADTYVISANGKYDNPDLETLQWIVSAARDRQEPITLVVTNETKSTRLLVDKFDPTTSGYTLTILKPGMHEHVVTLAD</sequence>
<dbReference type="SUPFAM" id="SSF56281">
    <property type="entry name" value="Metallo-hydrolase/oxidoreductase"/>
    <property type="match status" value="1"/>
</dbReference>
<comment type="caution">
    <text evidence="1">The sequence shown here is derived from an EMBL/GenBank/DDBJ whole genome shotgun (WGS) entry which is preliminary data.</text>
</comment>
<dbReference type="InterPro" id="IPR036866">
    <property type="entry name" value="RibonucZ/Hydroxyglut_hydro"/>
</dbReference>
<dbReference type="InterPro" id="IPR052159">
    <property type="entry name" value="Competence_DNA_uptake"/>
</dbReference>
<gene>
    <name evidence="1" type="ORF">HU230_37550</name>
</gene>
<name>A0A974AJX0_9BRAD</name>
<dbReference type="RefSeq" id="WP_176534237.1">
    <property type="nucleotide sequence ID" value="NZ_CP088022.1"/>
</dbReference>